<protein>
    <recommendedName>
        <fullName evidence="10">Cell surface glycoprotein 1</fullName>
    </recommendedName>
</protein>
<evidence type="ECO:0000256" key="4">
    <source>
        <dbReference type="SAM" id="SignalP"/>
    </source>
</evidence>
<dbReference type="PANTHER" id="PTHR46901:SF2">
    <property type="entry name" value="GH04942P"/>
    <property type="match status" value="1"/>
</dbReference>
<keyword evidence="9" id="KW-1185">Reference proteome</keyword>
<dbReference type="CDD" id="cd00054">
    <property type="entry name" value="EGF_CA"/>
    <property type="match status" value="1"/>
</dbReference>
<keyword evidence="4" id="KW-0732">Signal</keyword>
<dbReference type="AlphaFoldDB" id="A0AA38I0T4"/>
<feature type="transmembrane region" description="Helical" evidence="3">
    <location>
        <begin position="1014"/>
        <end position="1037"/>
    </location>
</feature>
<feature type="region of interest" description="Disordered" evidence="2">
    <location>
        <begin position="297"/>
        <end position="526"/>
    </location>
</feature>
<feature type="domain" description="DOMON" evidence="7">
    <location>
        <begin position="487"/>
        <end position="611"/>
    </location>
</feature>
<dbReference type="PROSITE" id="PS50836">
    <property type="entry name" value="DOMON"/>
    <property type="match status" value="2"/>
</dbReference>
<dbReference type="SMART" id="SM00664">
    <property type="entry name" value="DoH"/>
    <property type="match status" value="2"/>
</dbReference>
<feature type="compositionally biased region" description="Low complexity" evidence="2">
    <location>
        <begin position="419"/>
        <end position="436"/>
    </location>
</feature>
<feature type="chain" id="PRO_5041289068" description="Cell surface glycoprotein 1" evidence="4">
    <location>
        <begin position="25"/>
        <end position="1186"/>
    </location>
</feature>
<dbReference type="PROSITE" id="PS50026">
    <property type="entry name" value="EGF_3"/>
    <property type="match status" value="1"/>
</dbReference>
<feature type="signal peptide" evidence="4">
    <location>
        <begin position="1"/>
        <end position="24"/>
    </location>
</feature>
<organism evidence="8 9">
    <name type="scientific">Zophobas morio</name>
    <dbReference type="NCBI Taxonomy" id="2755281"/>
    <lineage>
        <taxon>Eukaryota</taxon>
        <taxon>Metazoa</taxon>
        <taxon>Ecdysozoa</taxon>
        <taxon>Arthropoda</taxon>
        <taxon>Hexapoda</taxon>
        <taxon>Insecta</taxon>
        <taxon>Pterygota</taxon>
        <taxon>Neoptera</taxon>
        <taxon>Endopterygota</taxon>
        <taxon>Coleoptera</taxon>
        <taxon>Polyphaga</taxon>
        <taxon>Cucujiformia</taxon>
        <taxon>Tenebrionidae</taxon>
        <taxon>Zophobas</taxon>
    </lineage>
</organism>
<reference evidence="8" key="1">
    <citation type="journal article" date="2023" name="G3 (Bethesda)">
        <title>Whole genome assemblies of Zophobas morio and Tenebrio molitor.</title>
        <authorList>
            <person name="Kaur S."/>
            <person name="Stinson S.A."/>
            <person name="diCenzo G.C."/>
        </authorList>
    </citation>
    <scope>NUCLEOTIDE SEQUENCE</scope>
    <source>
        <strain evidence="8">QUZm001</strain>
    </source>
</reference>
<feature type="domain" description="DOMON" evidence="7">
    <location>
        <begin position="707"/>
        <end position="825"/>
    </location>
</feature>
<dbReference type="Proteomes" id="UP001168821">
    <property type="component" value="Unassembled WGS sequence"/>
</dbReference>
<dbReference type="InterPro" id="IPR045266">
    <property type="entry name" value="DOH_DOMON"/>
</dbReference>
<evidence type="ECO:0000256" key="3">
    <source>
        <dbReference type="SAM" id="Phobius"/>
    </source>
</evidence>
<evidence type="ECO:0000259" key="5">
    <source>
        <dbReference type="PROSITE" id="PS50024"/>
    </source>
</evidence>
<accession>A0AA38I0T4</accession>
<evidence type="ECO:0000313" key="8">
    <source>
        <dbReference type="EMBL" id="KAJ3648223.1"/>
    </source>
</evidence>
<feature type="region of interest" description="Disordered" evidence="2">
    <location>
        <begin position="1075"/>
        <end position="1160"/>
    </location>
</feature>
<feature type="disulfide bond" evidence="1">
    <location>
        <begin position="218"/>
        <end position="227"/>
    </location>
</feature>
<feature type="compositionally biased region" description="Basic and acidic residues" evidence="2">
    <location>
        <begin position="302"/>
        <end position="318"/>
    </location>
</feature>
<keyword evidence="3" id="KW-1133">Transmembrane helix</keyword>
<feature type="domain" description="EGF-like" evidence="6">
    <location>
        <begin position="187"/>
        <end position="228"/>
    </location>
</feature>
<keyword evidence="3" id="KW-0812">Transmembrane</keyword>
<feature type="compositionally biased region" description="Basic and acidic residues" evidence="2">
    <location>
        <begin position="326"/>
        <end position="340"/>
    </location>
</feature>
<evidence type="ECO:0000259" key="7">
    <source>
        <dbReference type="PROSITE" id="PS50836"/>
    </source>
</evidence>
<feature type="domain" description="SEA" evidence="5">
    <location>
        <begin position="868"/>
        <end position="990"/>
    </location>
</feature>
<feature type="compositionally biased region" description="Low complexity" evidence="2">
    <location>
        <begin position="348"/>
        <end position="362"/>
    </location>
</feature>
<evidence type="ECO:0000313" key="9">
    <source>
        <dbReference type="Proteomes" id="UP001168821"/>
    </source>
</evidence>
<dbReference type="PROSITE" id="PS50024">
    <property type="entry name" value="SEA"/>
    <property type="match status" value="1"/>
</dbReference>
<comment type="caution">
    <text evidence="1">Lacks conserved residue(s) required for the propagation of feature annotation.</text>
</comment>
<evidence type="ECO:0000259" key="6">
    <source>
        <dbReference type="PROSITE" id="PS50026"/>
    </source>
</evidence>
<dbReference type="EMBL" id="JALNTZ010000006">
    <property type="protein sequence ID" value="KAJ3648223.1"/>
    <property type="molecule type" value="Genomic_DNA"/>
</dbReference>
<dbReference type="CDD" id="cd09631">
    <property type="entry name" value="DOMON_DOH"/>
    <property type="match status" value="2"/>
</dbReference>
<dbReference type="Gene3D" id="2.60.120.260">
    <property type="entry name" value="Galactose-binding domain-like"/>
    <property type="match status" value="1"/>
</dbReference>
<feature type="compositionally biased region" description="Basic and acidic residues" evidence="2">
    <location>
        <begin position="437"/>
        <end position="501"/>
    </location>
</feature>
<proteinExistence type="predicted"/>
<dbReference type="InterPro" id="IPR005018">
    <property type="entry name" value="DOMON_domain"/>
</dbReference>
<dbReference type="PROSITE" id="PS01186">
    <property type="entry name" value="EGF_2"/>
    <property type="match status" value="1"/>
</dbReference>
<dbReference type="InterPro" id="IPR000082">
    <property type="entry name" value="SEA_dom"/>
</dbReference>
<comment type="caution">
    <text evidence="8">The sequence shown here is derived from an EMBL/GenBank/DDBJ whole genome shotgun (WGS) entry which is preliminary data.</text>
</comment>
<dbReference type="PANTHER" id="PTHR46901">
    <property type="entry name" value="GH04942P"/>
    <property type="match status" value="1"/>
</dbReference>
<keyword evidence="3" id="KW-0472">Membrane</keyword>
<dbReference type="PROSITE" id="PS00022">
    <property type="entry name" value="EGF_1"/>
    <property type="match status" value="1"/>
</dbReference>
<evidence type="ECO:0000256" key="2">
    <source>
        <dbReference type="SAM" id="MobiDB-lite"/>
    </source>
</evidence>
<feature type="compositionally biased region" description="Pro residues" evidence="2">
    <location>
        <begin position="1104"/>
        <end position="1113"/>
    </location>
</feature>
<sequence>MRPKRSLPVVVLVGIVFLTPPAEGHVALTFPPARKYDLDFLDSSRTKAPCGMPKGDVRTSFLSGSKFNVSWHLGYPHRGGFKIQLLDQLERPVLDLTPTIQGSEFVSSDATAQTFQVQLPSDFTCPNCTLRLIREALEWGKDYKFWSCADVDIKTRKEFRESCSGHGRYLVGRCKCDRLYYGTFCENRDECLEDSDCGTHGKCIDVEATTSPRMQCYCQLGWFGPGCNKRSPVKTTEIDFELYTERKLSDTFRLYWRILKEHKELEAVMVVNGTSYVGLGWRPRSLTKTCKNFPLISAPKTKSVEGKPEPEPEPKSEPEPTSEPEPEPKSEPEPEPKSEPEPEPSSEPEPTSEPSAEPEPTTIKPKYKKSIYSRRSASSAPPLNADIVETSVSFQVSKKQGRNRRQVSEPVAEPEVEASAEALTTNSESEPSTEPTAEPKTEPEPEPKAEPKSEPEPEPKSEPEPEPKSEPEPEPKSEPEPEPKSEPEPQAEPEPHPEPVKTHSNLEVAPTGKQESLNPYTPRHDFNPMDCTDIIIGSARGTASRIADYYTRDRSTPRMDTFWGGKNDLTAAMGFEKDGVTTILFRKKLKATEPSDHTIEEDLMHVIFAQGQEPGKYVHVPKSGVETAKASVKDFYKPDELKYHGHRSQRGATSINFFDEKKKSATGVFVSVKEGNVTMNETQKGDASECGGEWRYPRNCDPFNGTCEYSVKWDVPRKDEIRFVITTSHTDLWTGIAFSNDEKMSQTDAILGWVDKTGRPFLMDTWITGYTQPFLDSSQGIYNTAGRIVDGITTLSFTRKRISNDPKDLSFTDDHCLFMMFPVKGGIFNSVNKKIRKHEVTPVITPERICIKSCGSEEGDVATTTEPPGLAYNVAVKIIDLGDNFVVPEHGSLQYDDLSNSISDNFKPIFVKIPGFRRILIDDLKEDGNDLVANMNLQVDKATAEKGRSLSDEVDSNREVHEILQESVRSGKVGNLKVDPGSLVFEPLSLTSNIVQNTASDEKDGFFNLSEAKLYSVLGCIAALILVAIVQASCTIYKAASKSSSSHKDHLIPNSAWKDYSAANTNYAFDAFEAEEKKQQANGKSRSDTLPPPKSNNRIQRPQGRPPSVPPHNPTGGFMGDTRSLQRPRGAYPGNLERSTFSLPRTTYDRQRSVPDMQPDFYFMPSQRKYSGEVVRVYVDYNNQPK</sequence>
<keyword evidence="1" id="KW-0245">EGF-like domain</keyword>
<keyword evidence="1" id="KW-1015">Disulfide bond</keyword>
<dbReference type="InterPro" id="IPR000742">
    <property type="entry name" value="EGF"/>
</dbReference>
<name>A0AA38I0T4_9CUCU</name>
<dbReference type="Pfam" id="PF03351">
    <property type="entry name" value="DOMON"/>
    <property type="match status" value="2"/>
</dbReference>
<gene>
    <name evidence="8" type="ORF">Zmor_020042</name>
</gene>
<evidence type="ECO:0000256" key="1">
    <source>
        <dbReference type="PROSITE-ProRule" id="PRU00076"/>
    </source>
</evidence>
<evidence type="ECO:0008006" key="10">
    <source>
        <dbReference type="Google" id="ProtNLM"/>
    </source>
</evidence>